<dbReference type="CDD" id="cd00293">
    <property type="entry name" value="USP-like"/>
    <property type="match status" value="1"/>
</dbReference>
<dbReference type="Pfam" id="PF00582">
    <property type="entry name" value="Usp"/>
    <property type="match status" value="1"/>
</dbReference>
<dbReference type="Gene3D" id="3.40.50.620">
    <property type="entry name" value="HUPs"/>
    <property type="match status" value="1"/>
</dbReference>
<reference evidence="4" key="1">
    <citation type="submission" date="2018-03" db="EMBL/GenBank/DDBJ databases">
        <authorList>
            <person name="Zecchin S."/>
        </authorList>
    </citation>
    <scope>NUCLEOTIDE SEQUENCE [LARGE SCALE GENOMIC DNA]</scope>
</reference>
<organism evidence="3 4">
    <name type="scientific">Candidatus Sulfobium mesophilum</name>
    <dbReference type="NCBI Taxonomy" id="2016548"/>
    <lineage>
        <taxon>Bacteria</taxon>
        <taxon>Pseudomonadati</taxon>
        <taxon>Nitrospirota</taxon>
        <taxon>Nitrospiria</taxon>
        <taxon>Nitrospirales</taxon>
        <taxon>Nitrospiraceae</taxon>
        <taxon>Candidatus Sulfobium</taxon>
    </lineage>
</organism>
<evidence type="ECO:0000313" key="4">
    <source>
        <dbReference type="Proteomes" id="UP000245125"/>
    </source>
</evidence>
<keyword evidence="4" id="KW-1185">Reference proteome</keyword>
<dbReference type="InterPro" id="IPR014729">
    <property type="entry name" value="Rossmann-like_a/b/a_fold"/>
</dbReference>
<evidence type="ECO:0000313" key="3">
    <source>
        <dbReference type="EMBL" id="SPP99763.1"/>
    </source>
</evidence>
<dbReference type="SUPFAM" id="SSF52402">
    <property type="entry name" value="Adenine nucleotide alpha hydrolases-like"/>
    <property type="match status" value="1"/>
</dbReference>
<name>A0A2U3QEC0_9BACT</name>
<dbReference type="InterPro" id="IPR006015">
    <property type="entry name" value="Universal_stress_UspA"/>
</dbReference>
<comment type="similarity">
    <text evidence="1">Belongs to the universal stress protein A family.</text>
</comment>
<evidence type="ECO:0000259" key="2">
    <source>
        <dbReference type="Pfam" id="PF00582"/>
    </source>
</evidence>
<accession>A0A2U3QEC0</accession>
<dbReference type="Proteomes" id="UP000245125">
    <property type="component" value="Unassembled WGS sequence"/>
</dbReference>
<dbReference type="PRINTS" id="PR01438">
    <property type="entry name" value="UNVRSLSTRESS"/>
</dbReference>
<gene>
    <name evidence="3" type="ORF">NBG4_1130002</name>
</gene>
<feature type="domain" description="UspA" evidence="2">
    <location>
        <begin position="1"/>
        <end position="140"/>
    </location>
</feature>
<dbReference type="PANTHER" id="PTHR46268">
    <property type="entry name" value="STRESS RESPONSE PROTEIN NHAX"/>
    <property type="match status" value="1"/>
</dbReference>
<dbReference type="EMBL" id="OUUY01000017">
    <property type="protein sequence ID" value="SPP99763.1"/>
    <property type="molecule type" value="Genomic_DNA"/>
</dbReference>
<evidence type="ECO:0000256" key="1">
    <source>
        <dbReference type="ARBA" id="ARBA00008791"/>
    </source>
</evidence>
<proteinExistence type="inferred from homology"/>
<dbReference type="InterPro" id="IPR006016">
    <property type="entry name" value="UspA"/>
</dbReference>
<sequence length="150" mass="16020">MKKILVGIDGSQESINALKYAAKMAKLTGAEILGVNVINEPSYREYYRDLSDKLKAEAEDILKKAVAEVEMEGVAIKTQVDVGSPDDVLAELAENGNNVVMIVVGASGRGRGSRVFVGSKTHALVNHIAAGLQCPIVVVPGNSDNFLRRL</sequence>
<protein>
    <submittedName>
        <fullName evidence="3">Putative Universal stress protein</fullName>
    </submittedName>
</protein>
<dbReference type="PANTHER" id="PTHR46268:SF6">
    <property type="entry name" value="UNIVERSAL STRESS PROTEIN UP12"/>
    <property type="match status" value="1"/>
</dbReference>
<dbReference type="AlphaFoldDB" id="A0A2U3QEC0"/>
<dbReference type="OrthoDB" id="9813682at2"/>